<proteinExistence type="inferred from homology"/>
<evidence type="ECO:0000256" key="2">
    <source>
        <dbReference type="ARBA" id="ARBA00023002"/>
    </source>
</evidence>
<dbReference type="InterPro" id="IPR036291">
    <property type="entry name" value="NAD(P)-bd_dom_sf"/>
</dbReference>
<dbReference type="EMBL" id="JBHUCO010000009">
    <property type="protein sequence ID" value="MFD1517594.1"/>
    <property type="molecule type" value="Genomic_DNA"/>
</dbReference>
<comment type="similarity">
    <text evidence="1">Belongs to the short-chain dehydrogenases/reductases (SDR) family.</text>
</comment>
<dbReference type="PRINTS" id="PR00081">
    <property type="entry name" value="GDHRDH"/>
</dbReference>
<dbReference type="Proteomes" id="UP001597114">
    <property type="component" value="Unassembled WGS sequence"/>
</dbReference>
<dbReference type="Pfam" id="PF00106">
    <property type="entry name" value="adh_short"/>
    <property type="match status" value="1"/>
</dbReference>
<evidence type="ECO:0000256" key="1">
    <source>
        <dbReference type="ARBA" id="ARBA00006484"/>
    </source>
</evidence>
<comment type="caution">
    <text evidence="3">The sequence shown here is derived from an EMBL/GenBank/DDBJ whole genome shotgun (WGS) entry which is preliminary data.</text>
</comment>
<dbReference type="PANTHER" id="PTHR43669:SF3">
    <property type="entry name" value="ALCOHOL DEHYDROGENASE, PUTATIVE (AFU_ORTHOLOGUE AFUA_3G03445)-RELATED"/>
    <property type="match status" value="1"/>
</dbReference>
<keyword evidence="4" id="KW-1185">Reference proteome</keyword>
<dbReference type="PANTHER" id="PTHR43669">
    <property type="entry name" value="5-KETO-D-GLUCONATE 5-REDUCTASE"/>
    <property type="match status" value="1"/>
</dbReference>
<protein>
    <submittedName>
        <fullName evidence="3">SDR family NAD(P)-dependent oxidoreductase</fullName>
    </submittedName>
</protein>
<dbReference type="Gene3D" id="3.40.50.720">
    <property type="entry name" value="NAD(P)-binding Rossmann-like Domain"/>
    <property type="match status" value="1"/>
</dbReference>
<organism evidence="3 4">
    <name type="scientific">Pseudonocardia yunnanensis</name>
    <dbReference type="NCBI Taxonomy" id="58107"/>
    <lineage>
        <taxon>Bacteria</taxon>
        <taxon>Bacillati</taxon>
        <taxon>Actinomycetota</taxon>
        <taxon>Actinomycetes</taxon>
        <taxon>Pseudonocardiales</taxon>
        <taxon>Pseudonocardiaceae</taxon>
        <taxon>Pseudonocardia</taxon>
    </lineage>
</organism>
<dbReference type="RefSeq" id="WP_344721198.1">
    <property type="nucleotide sequence ID" value="NZ_BAAAUS010000007.1"/>
</dbReference>
<evidence type="ECO:0000313" key="3">
    <source>
        <dbReference type="EMBL" id="MFD1517594.1"/>
    </source>
</evidence>
<name>A0ABW4EPR7_9PSEU</name>
<keyword evidence="2" id="KW-0560">Oxidoreductase</keyword>
<evidence type="ECO:0000313" key="4">
    <source>
        <dbReference type="Proteomes" id="UP001597114"/>
    </source>
</evidence>
<gene>
    <name evidence="3" type="ORF">ACFSJD_08855</name>
</gene>
<reference evidence="4" key="1">
    <citation type="journal article" date="2019" name="Int. J. Syst. Evol. Microbiol.">
        <title>The Global Catalogue of Microorganisms (GCM) 10K type strain sequencing project: providing services to taxonomists for standard genome sequencing and annotation.</title>
        <authorList>
            <consortium name="The Broad Institute Genomics Platform"/>
            <consortium name="The Broad Institute Genome Sequencing Center for Infectious Disease"/>
            <person name="Wu L."/>
            <person name="Ma J."/>
        </authorList>
    </citation>
    <scope>NUCLEOTIDE SEQUENCE [LARGE SCALE GENOMIC DNA]</scope>
    <source>
        <strain evidence="4">CCM 7043</strain>
    </source>
</reference>
<accession>A0ABW4EPR7</accession>
<sequence>MMSGSARLGDRVALVTGAGSRIGAGVVHRFVGEGARVVAVERDGERLERVVEPLGDRAVAVRGDVTDPGDCRRAVEVAVDRFGRLDVVVSNAGVHDQYVALTDLTTDQLDRAYEEVFAVNVKGALLMVHAAIHELIRNRGSIVFTGSISKEPDQVARRLPTGVAPEPADVCGIYAMLASDSDGSAVTGSVITVDAGQLLWGPVNHHPTGP</sequence>
<dbReference type="SUPFAM" id="SSF51735">
    <property type="entry name" value="NAD(P)-binding Rossmann-fold domains"/>
    <property type="match status" value="1"/>
</dbReference>
<dbReference type="InterPro" id="IPR002347">
    <property type="entry name" value="SDR_fam"/>
</dbReference>